<organism evidence="1">
    <name type="scientific">hydrothermal vent metagenome</name>
    <dbReference type="NCBI Taxonomy" id="652676"/>
    <lineage>
        <taxon>unclassified sequences</taxon>
        <taxon>metagenomes</taxon>
        <taxon>ecological metagenomes</taxon>
    </lineage>
</organism>
<reference evidence="1" key="1">
    <citation type="submission" date="2018-06" db="EMBL/GenBank/DDBJ databases">
        <authorList>
            <person name="Zhirakovskaya E."/>
        </authorList>
    </citation>
    <scope>NUCLEOTIDE SEQUENCE</scope>
</reference>
<protein>
    <recommendedName>
        <fullName evidence="2">STAS/SEC14 domain-containing protein</fullName>
    </recommendedName>
</protein>
<proteinExistence type="predicted"/>
<dbReference type="EMBL" id="UOFQ01000059">
    <property type="protein sequence ID" value="VAW87185.1"/>
    <property type="molecule type" value="Genomic_DNA"/>
</dbReference>
<sequence>MSASHVVVAFVQPATYIEAHIKSESEAYFETRSDAYRWLESMNG</sequence>
<evidence type="ECO:0008006" key="2">
    <source>
        <dbReference type="Google" id="ProtNLM"/>
    </source>
</evidence>
<name>A0A3B0Z1I7_9ZZZZ</name>
<gene>
    <name evidence="1" type="ORF">MNBD_GAMMA17-422</name>
</gene>
<dbReference type="AlphaFoldDB" id="A0A3B0Z1I7"/>
<accession>A0A3B0Z1I7</accession>
<evidence type="ECO:0000313" key="1">
    <source>
        <dbReference type="EMBL" id="VAW87185.1"/>
    </source>
</evidence>